<dbReference type="Pfam" id="PF13180">
    <property type="entry name" value="PDZ_2"/>
    <property type="match status" value="1"/>
</dbReference>
<comment type="caution">
    <text evidence="3">The sequence shown here is derived from an EMBL/GenBank/DDBJ whole genome shotgun (WGS) entry which is preliminary data.</text>
</comment>
<sequence>MFPVDQIAFLLIRGAIAALFEPMFWMILALVGYQYWQLQRNQTRMFGVYGYTLRRQVTLAAVYGLTGGLIGSFLLVSVGLTVNQLGLAYIWPVALVLMAVHMRFLCFAYAGGLVALSNVLFGWPEVNVPQLLSLVAILHITESILIFISGRYSAVPLIMRREDGRMVGAFSLQNFWPLPLVMLGAVSMPEASIPPGGVIQMPDWWPLLPLNLEVEEGHKWIYAMTSVIAALGYSDIAITSLPGERRRQSAFHLAIYSVVLLVLAVLSARYHWLQAVAAIVSPLGHELLIQWDNRRELNGPPRYVPPEAGVMILDTVFDSPARKAGLQSGDIIDYLAGNPILSGYDLAHALSFAPEQFAIQIRREGKVRQFQVRFVNSERRLGVILVPQGNEEHFVEMRDERLWLWQWLKRKVGRQ</sequence>
<reference evidence="3 4" key="1">
    <citation type="submission" date="2019-03" db="EMBL/GenBank/DDBJ databases">
        <title>Genomic Encyclopedia of Type Strains, Phase IV (KMG-IV): sequencing the most valuable type-strain genomes for metagenomic binning, comparative biology and taxonomic classification.</title>
        <authorList>
            <person name="Goeker M."/>
        </authorList>
    </citation>
    <scope>NUCLEOTIDE SEQUENCE [LARGE SCALE GENOMIC DNA]</scope>
    <source>
        <strain evidence="3 4">DSM 15969</strain>
    </source>
</reference>
<dbReference type="RefSeq" id="WP_132081853.1">
    <property type="nucleotide sequence ID" value="NZ_SLUI01000009.1"/>
</dbReference>
<gene>
    <name evidence="3" type="ORF">EV210_109107</name>
</gene>
<feature type="transmembrane region" description="Helical" evidence="1">
    <location>
        <begin position="220"/>
        <end position="241"/>
    </location>
</feature>
<keyword evidence="1" id="KW-1133">Transmembrane helix</keyword>
<dbReference type="Proteomes" id="UP000295063">
    <property type="component" value="Unassembled WGS sequence"/>
</dbReference>
<dbReference type="EMBL" id="SLUI01000009">
    <property type="protein sequence ID" value="TCL36158.1"/>
    <property type="molecule type" value="Genomic_DNA"/>
</dbReference>
<keyword evidence="4" id="KW-1185">Reference proteome</keyword>
<feature type="transmembrane region" description="Helical" evidence="1">
    <location>
        <begin position="6"/>
        <end position="36"/>
    </location>
</feature>
<feature type="transmembrane region" description="Helical" evidence="1">
    <location>
        <begin position="166"/>
        <end position="186"/>
    </location>
</feature>
<keyword evidence="1" id="KW-0472">Membrane</keyword>
<protein>
    <recommendedName>
        <fullName evidence="2">PDZ domain-containing protein</fullName>
    </recommendedName>
</protein>
<keyword evidence="1" id="KW-0812">Transmembrane</keyword>
<evidence type="ECO:0000259" key="2">
    <source>
        <dbReference type="Pfam" id="PF13180"/>
    </source>
</evidence>
<dbReference type="AlphaFoldDB" id="A0A4R1PWW8"/>
<accession>A0A4R1PWW8</accession>
<dbReference type="Gene3D" id="2.30.42.10">
    <property type="match status" value="1"/>
</dbReference>
<feature type="transmembrane region" description="Helical" evidence="1">
    <location>
        <begin position="253"/>
        <end position="272"/>
    </location>
</feature>
<evidence type="ECO:0000256" key="1">
    <source>
        <dbReference type="SAM" id="Phobius"/>
    </source>
</evidence>
<proteinExistence type="predicted"/>
<feature type="transmembrane region" description="Helical" evidence="1">
    <location>
        <begin position="82"/>
        <end position="100"/>
    </location>
</feature>
<feature type="domain" description="PDZ" evidence="2">
    <location>
        <begin position="307"/>
        <end position="372"/>
    </location>
</feature>
<evidence type="ECO:0000313" key="4">
    <source>
        <dbReference type="Proteomes" id="UP000295063"/>
    </source>
</evidence>
<dbReference type="SUPFAM" id="SSF50156">
    <property type="entry name" value="PDZ domain-like"/>
    <property type="match status" value="1"/>
</dbReference>
<dbReference type="InterPro" id="IPR036034">
    <property type="entry name" value="PDZ_sf"/>
</dbReference>
<dbReference type="InterPro" id="IPR001478">
    <property type="entry name" value="PDZ"/>
</dbReference>
<feature type="transmembrane region" description="Helical" evidence="1">
    <location>
        <begin position="130"/>
        <end position="154"/>
    </location>
</feature>
<dbReference type="OrthoDB" id="198399at2"/>
<name>A0A4R1PWW8_9FIRM</name>
<organism evidence="3 4">
    <name type="scientific">Anaerospora hongkongensis</name>
    <dbReference type="NCBI Taxonomy" id="244830"/>
    <lineage>
        <taxon>Bacteria</taxon>
        <taxon>Bacillati</taxon>
        <taxon>Bacillota</taxon>
        <taxon>Negativicutes</taxon>
        <taxon>Selenomonadales</taxon>
        <taxon>Sporomusaceae</taxon>
        <taxon>Anaerospora</taxon>
    </lineage>
</organism>
<evidence type="ECO:0000313" key="3">
    <source>
        <dbReference type="EMBL" id="TCL36158.1"/>
    </source>
</evidence>
<feature type="transmembrane region" description="Helical" evidence="1">
    <location>
        <begin position="57"/>
        <end position="76"/>
    </location>
</feature>